<protein>
    <recommendedName>
        <fullName evidence="3">Spindle assembly checkpoint component MAD1</fullName>
    </recommendedName>
</protein>
<keyword evidence="6" id="KW-0539">Nucleus</keyword>
<evidence type="ECO:0000256" key="2">
    <source>
        <dbReference type="ARBA" id="ARBA00008029"/>
    </source>
</evidence>
<proteinExistence type="inferred from homology"/>
<keyword evidence="4" id="KW-0132">Cell division</keyword>
<dbReference type="VEuPathDB" id="MicrosporidiaDB:EDEG_01959"/>
<dbReference type="OMA" id="CYEMVNN"/>
<comment type="similarity">
    <text evidence="2">Belongs to the MAD1 family.</text>
</comment>
<keyword evidence="7" id="KW-0131">Cell cycle</keyword>
<evidence type="ECO:0000256" key="7">
    <source>
        <dbReference type="ARBA" id="ARBA00023306"/>
    </source>
</evidence>
<evidence type="ECO:0000256" key="5">
    <source>
        <dbReference type="ARBA" id="ARBA00022776"/>
    </source>
</evidence>
<dbReference type="OrthoDB" id="331602at2759"/>
<dbReference type="InParanoid" id="J9D8C1"/>
<dbReference type="GO" id="GO:0051315">
    <property type="term" value="P:attachment of mitotic spindle microtubules to kinetochore"/>
    <property type="evidence" value="ECO:0007669"/>
    <property type="project" value="TreeGrafter"/>
</dbReference>
<organism evidence="9 10">
    <name type="scientific">Edhazardia aedis (strain USNM 41457)</name>
    <name type="common">Microsporidian parasite</name>
    <dbReference type="NCBI Taxonomy" id="1003232"/>
    <lineage>
        <taxon>Eukaryota</taxon>
        <taxon>Fungi</taxon>
        <taxon>Fungi incertae sedis</taxon>
        <taxon>Microsporidia</taxon>
        <taxon>Edhazardia</taxon>
    </lineage>
</organism>
<reference evidence="10" key="2">
    <citation type="submission" date="2015-07" db="EMBL/GenBank/DDBJ databases">
        <title>Contrasting host-pathogen interactions and genome evolution in two generalist and specialist microsporidian pathogens of mosquitoes.</title>
        <authorList>
            <consortium name="The Broad Institute Genomics Platform"/>
            <consortium name="The Broad Institute Genome Sequencing Center for Infectious Disease"/>
            <person name="Cuomo C.A."/>
            <person name="Sanscrainte N.D."/>
            <person name="Goldberg J.M."/>
            <person name="Heiman D."/>
            <person name="Young S."/>
            <person name="Zeng Q."/>
            <person name="Becnel J.J."/>
            <person name="Birren B.W."/>
        </authorList>
    </citation>
    <scope>NUCLEOTIDE SEQUENCE [LARGE SCALE GENOMIC DNA]</scope>
    <source>
        <strain evidence="10">USNM 41457</strain>
    </source>
</reference>
<dbReference type="STRING" id="1003232.J9D8C1"/>
<dbReference type="GO" id="GO:0000776">
    <property type="term" value="C:kinetochore"/>
    <property type="evidence" value="ECO:0007669"/>
    <property type="project" value="TreeGrafter"/>
</dbReference>
<dbReference type="Gene3D" id="3.30.457.60">
    <property type="match status" value="1"/>
</dbReference>
<feature type="coiled-coil region" evidence="8">
    <location>
        <begin position="1"/>
        <end position="100"/>
    </location>
</feature>
<dbReference type="Proteomes" id="UP000003163">
    <property type="component" value="Unassembled WGS sequence"/>
</dbReference>
<name>J9D8C1_EDHAE</name>
<evidence type="ECO:0000313" key="10">
    <source>
        <dbReference type="Proteomes" id="UP000003163"/>
    </source>
</evidence>
<evidence type="ECO:0000256" key="8">
    <source>
        <dbReference type="SAM" id="Coils"/>
    </source>
</evidence>
<dbReference type="HOGENOM" id="CLU_1332303_0_0_1"/>
<dbReference type="PANTHER" id="PTHR23168:SF0">
    <property type="entry name" value="MITOTIC SPINDLE ASSEMBLY CHECKPOINT PROTEIN MAD1"/>
    <property type="match status" value="1"/>
</dbReference>
<evidence type="ECO:0000256" key="4">
    <source>
        <dbReference type="ARBA" id="ARBA00022618"/>
    </source>
</evidence>
<dbReference type="Pfam" id="PF05557">
    <property type="entry name" value="MAD"/>
    <property type="match status" value="1"/>
</dbReference>
<dbReference type="GO" id="GO:0051301">
    <property type="term" value="P:cell division"/>
    <property type="evidence" value="ECO:0007669"/>
    <property type="project" value="UniProtKB-KW"/>
</dbReference>
<evidence type="ECO:0000256" key="3">
    <source>
        <dbReference type="ARBA" id="ARBA00022019"/>
    </source>
</evidence>
<dbReference type="EMBL" id="AFBI03000031">
    <property type="protein sequence ID" value="EJW03764.1"/>
    <property type="molecule type" value="Genomic_DNA"/>
</dbReference>
<evidence type="ECO:0000256" key="1">
    <source>
        <dbReference type="ARBA" id="ARBA00004123"/>
    </source>
</evidence>
<keyword evidence="10" id="KW-1185">Reference proteome</keyword>
<keyword evidence="8" id="KW-0175">Coiled coil</keyword>
<sequence>MDDLFAKYKAVLQENEKLQIELQRQIAKARLLEEELNYVKSQQQTTTNNENFNAIQNLSKNKKQIIENFDEIEMLEDDNLREAKEEINMLKDEMKQKEMLFKEHLIKVNKFTLGLLGYKMDISDGQVELLSLYAFDSGDKFVFVENNGSIDMLSNDFAETYEREITEYMVNGKSVPAFLAAVTIDLWNKKTLQ</sequence>
<dbReference type="AlphaFoldDB" id="J9D8C1"/>
<dbReference type="InterPro" id="IPR008672">
    <property type="entry name" value="Mad1"/>
</dbReference>
<reference evidence="9 10" key="1">
    <citation type="submission" date="2011-08" db="EMBL/GenBank/DDBJ databases">
        <authorList>
            <person name="Liu Z.J."/>
            <person name="Shi F.L."/>
            <person name="Lu J.Q."/>
            <person name="Li M."/>
            <person name="Wang Z.L."/>
        </authorList>
    </citation>
    <scope>NUCLEOTIDE SEQUENCE [LARGE SCALE GENOMIC DNA]</scope>
    <source>
        <strain evidence="9 10">USNM 41457</strain>
    </source>
</reference>
<dbReference type="GO" id="GO:0007094">
    <property type="term" value="P:mitotic spindle assembly checkpoint signaling"/>
    <property type="evidence" value="ECO:0007669"/>
    <property type="project" value="InterPro"/>
</dbReference>
<comment type="subcellular location">
    <subcellularLocation>
        <location evidence="1">Nucleus</location>
    </subcellularLocation>
</comment>
<comment type="caution">
    <text evidence="9">The sequence shown here is derived from an EMBL/GenBank/DDBJ whole genome shotgun (WGS) entry which is preliminary data.</text>
</comment>
<evidence type="ECO:0000256" key="6">
    <source>
        <dbReference type="ARBA" id="ARBA00023242"/>
    </source>
</evidence>
<accession>J9D8C1</accession>
<dbReference type="PANTHER" id="PTHR23168">
    <property type="entry name" value="MITOTIC SPINDLE ASSEMBLY CHECKPOINT PROTEIN MAD1 MITOTIC ARREST DEFICIENT-LIKE PROTEIN 1"/>
    <property type="match status" value="1"/>
</dbReference>
<dbReference type="GO" id="GO:0005635">
    <property type="term" value="C:nuclear envelope"/>
    <property type="evidence" value="ECO:0007669"/>
    <property type="project" value="TreeGrafter"/>
</dbReference>
<keyword evidence="5" id="KW-0498">Mitosis</keyword>
<evidence type="ECO:0000313" key="9">
    <source>
        <dbReference type="EMBL" id="EJW03764.1"/>
    </source>
</evidence>
<gene>
    <name evidence="9" type="ORF">EDEG_01959</name>
</gene>
<dbReference type="GO" id="GO:0072686">
    <property type="term" value="C:mitotic spindle"/>
    <property type="evidence" value="ECO:0007669"/>
    <property type="project" value="TreeGrafter"/>
</dbReference>